<evidence type="ECO:0000313" key="13">
    <source>
        <dbReference type="EMBL" id="MEQ2159318.1"/>
    </source>
</evidence>
<feature type="domain" description="RCK N-terminal" evidence="12">
    <location>
        <begin position="145"/>
        <end position="204"/>
    </location>
</feature>
<proteinExistence type="predicted"/>
<dbReference type="Proteomes" id="UP001476798">
    <property type="component" value="Unassembled WGS sequence"/>
</dbReference>
<keyword evidence="10" id="KW-0407">Ion channel</keyword>
<feature type="region of interest" description="Disordered" evidence="11">
    <location>
        <begin position="84"/>
        <end position="110"/>
    </location>
</feature>
<evidence type="ECO:0000256" key="10">
    <source>
        <dbReference type="ARBA" id="ARBA00023303"/>
    </source>
</evidence>
<dbReference type="PANTHER" id="PTHR10027:SF10">
    <property type="entry name" value="SLOWPOKE 2, ISOFORM D"/>
    <property type="match status" value="1"/>
</dbReference>
<evidence type="ECO:0000256" key="9">
    <source>
        <dbReference type="ARBA" id="ARBA00023136"/>
    </source>
</evidence>
<evidence type="ECO:0000256" key="11">
    <source>
        <dbReference type="SAM" id="MobiDB-lite"/>
    </source>
</evidence>
<evidence type="ECO:0000256" key="2">
    <source>
        <dbReference type="ARBA" id="ARBA00022448"/>
    </source>
</evidence>
<dbReference type="EMBL" id="JAHRIO010002121">
    <property type="protein sequence ID" value="MEQ2159318.1"/>
    <property type="molecule type" value="Genomic_DNA"/>
</dbReference>
<protein>
    <recommendedName>
        <fullName evidence="12">RCK N-terminal domain-containing protein</fullName>
    </recommendedName>
</protein>
<evidence type="ECO:0000256" key="6">
    <source>
        <dbReference type="ARBA" id="ARBA00022958"/>
    </source>
</evidence>
<evidence type="ECO:0000313" key="14">
    <source>
        <dbReference type="Proteomes" id="UP001476798"/>
    </source>
</evidence>
<evidence type="ECO:0000256" key="1">
    <source>
        <dbReference type="ARBA" id="ARBA00004141"/>
    </source>
</evidence>
<feature type="non-terminal residue" evidence="13">
    <location>
        <position position="1"/>
    </location>
</feature>
<dbReference type="InterPro" id="IPR003148">
    <property type="entry name" value="RCK_N"/>
</dbReference>
<keyword evidence="14" id="KW-1185">Reference proteome</keyword>
<dbReference type="InterPro" id="IPR047871">
    <property type="entry name" value="K_chnl_Slo-like"/>
</dbReference>
<keyword evidence="4" id="KW-0812">Transmembrane</keyword>
<comment type="subcellular location">
    <subcellularLocation>
        <location evidence="1">Membrane</location>
        <topology evidence="1">Multi-pass membrane protein</topology>
    </subcellularLocation>
</comment>
<reference evidence="13 14" key="1">
    <citation type="submission" date="2021-06" db="EMBL/GenBank/DDBJ databases">
        <authorList>
            <person name="Palmer J.M."/>
        </authorList>
    </citation>
    <scope>NUCLEOTIDE SEQUENCE [LARGE SCALE GENOMIC DNA]</scope>
    <source>
        <strain evidence="13 14">GA_2019</strain>
        <tissue evidence="13">Muscle</tissue>
    </source>
</reference>
<sequence>YGVCLIGVKREDNKSILLNPGPRHIMAATDTCYYINITKEENSAFIFKQEAKHGKGLPVTSLYDAPSRLPVHSIIASMGTVAIDLQHPDPPEESGKLTLPTENGAGSRRPSIAPVLEIADSSAILPCDLLSDQLEDETNQSDDEGSVGSDLDNLLRCGIIYADNLVVVDKESTMSAKEDYMADAKTIVNVQTMFRLFPSLSIITELTHPSNMRFMQFRAKDCYSLALSKLEKVGIERDKGSNLAFMFRLPFAAGRVFSISMLDTLLYQVG</sequence>
<keyword evidence="5" id="KW-0631">Potassium channel</keyword>
<keyword evidence="3" id="KW-0633">Potassium transport</keyword>
<gene>
    <name evidence="13" type="ORF">GOODEAATRI_021599</name>
</gene>
<evidence type="ECO:0000259" key="12">
    <source>
        <dbReference type="Pfam" id="PF22614"/>
    </source>
</evidence>
<dbReference type="Pfam" id="PF22614">
    <property type="entry name" value="Slo-like_RCK"/>
    <property type="match status" value="1"/>
</dbReference>
<name>A0ABV0MJN2_9TELE</name>
<keyword evidence="2" id="KW-0813">Transport</keyword>
<evidence type="ECO:0000256" key="8">
    <source>
        <dbReference type="ARBA" id="ARBA00023065"/>
    </source>
</evidence>
<evidence type="ECO:0000256" key="7">
    <source>
        <dbReference type="ARBA" id="ARBA00022989"/>
    </source>
</evidence>
<accession>A0ABV0MJN2</accession>
<keyword evidence="7" id="KW-1133">Transmembrane helix</keyword>
<comment type="caution">
    <text evidence="13">The sequence shown here is derived from an EMBL/GenBank/DDBJ whole genome shotgun (WGS) entry which is preliminary data.</text>
</comment>
<feature type="compositionally biased region" description="Basic and acidic residues" evidence="11">
    <location>
        <begin position="86"/>
        <end position="95"/>
    </location>
</feature>
<dbReference type="PANTHER" id="PTHR10027">
    <property type="entry name" value="CALCIUM-ACTIVATED POTASSIUM CHANNEL ALPHA CHAIN"/>
    <property type="match status" value="1"/>
</dbReference>
<keyword evidence="9" id="KW-0472">Membrane</keyword>
<evidence type="ECO:0000256" key="5">
    <source>
        <dbReference type="ARBA" id="ARBA00022826"/>
    </source>
</evidence>
<keyword evidence="8" id="KW-0406">Ion transport</keyword>
<organism evidence="13 14">
    <name type="scientific">Goodea atripinnis</name>
    <dbReference type="NCBI Taxonomy" id="208336"/>
    <lineage>
        <taxon>Eukaryota</taxon>
        <taxon>Metazoa</taxon>
        <taxon>Chordata</taxon>
        <taxon>Craniata</taxon>
        <taxon>Vertebrata</taxon>
        <taxon>Euteleostomi</taxon>
        <taxon>Actinopterygii</taxon>
        <taxon>Neopterygii</taxon>
        <taxon>Teleostei</taxon>
        <taxon>Neoteleostei</taxon>
        <taxon>Acanthomorphata</taxon>
        <taxon>Ovalentaria</taxon>
        <taxon>Atherinomorphae</taxon>
        <taxon>Cyprinodontiformes</taxon>
        <taxon>Goodeidae</taxon>
        <taxon>Goodea</taxon>
    </lineage>
</organism>
<evidence type="ECO:0000256" key="3">
    <source>
        <dbReference type="ARBA" id="ARBA00022538"/>
    </source>
</evidence>
<keyword evidence="6" id="KW-0630">Potassium</keyword>
<evidence type="ECO:0000256" key="4">
    <source>
        <dbReference type="ARBA" id="ARBA00022692"/>
    </source>
</evidence>